<comment type="subcellular location">
    <subcellularLocation>
        <location evidence="1 13">Membrane</location>
        <topology evidence="1 13">Single-pass type I membrane protein</topology>
    </subcellularLocation>
</comment>
<evidence type="ECO:0000256" key="4">
    <source>
        <dbReference type="ARBA" id="ARBA00022729"/>
    </source>
</evidence>
<dbReference type="Proteomes" id="UP000887563">
    <property type="component" value="Unplaced"/>
</dbReference>
<evidence type="ECO:0000256" key="12">
    <source>
        <dbReference type="PROSITE-ProRule" id="PRU00803"/>
    </source>
</evidence>
<proteinExistence type="inferred from homology"/>
<dbReference type="Pfam" id="PF01839">
    <property type="entry name" value="FG-GAP"/>
    <property type="match status" value="2"/>
</dbReference>
<feature type="repeat" description="FG-GAP" evidence="12">
    <location>
        <begin position="457"/>
        <end position="517"/>
    </location>
</feature>
<feature type="repeat" description="FG-GAP" evidence="12">
    <location>
        <begin position="311"/>
        <end position="375"/>
    </location>
</feature>
<keyword evidence="9 13" id="KW-0472">Membrane</keyword>
<dbReference type="SUPFAM" id="SSF69318">
    <property type="entry name" value="Integrin alpha N-terminal domain"/>
    <property type="match status" value="1"/>
</dbReference>
<dbReference type="PANTHER" id="PTHR23220">
    <property type="entry name" value="INTEGRIN ALPHA"/>
    <property type="match status" value="1"/>
</dbReference>
<keyword evidence="10 13" id="KW-0675">Receptor</keyword>
<dbReference type="InterPro" id="IPR048286">
    <property type="entry name" value="Integrin_alpha_Ig-like_3"/>
</dbReference>
<dbReference type="InterPro" id="IPR032695">
    <property type="entry name" value="Integrin_dom_sf"/>
</dbReference>
<dbReference type="SMART" id="SM00191">
    <property type="entry name" value="Int_alpha"/>
    <property type="match status" value="4"/>
</dbReference>
<dbReference type="PRINTS" id="PR01185">
    <property type="entry name" value="INTEGRINA"/>
</dbReference>
<evidence type="ECO:0000256" key="5">
    <source>
        <dbReference type="ARBA" id="ARBA00022737"/>
    </source>
</evidence>
<dbReference type="GO" id="GO:0098609">
    <property type="term" value="P:cell-cell adhesion"/>
    <property type="evidence" value="ECO:0007669"/>
    <property type="project" value="TreeGrafter"/>
</dbReference>
<evidence type="ECO:0000259" key="14">
    <source>
        <dbReference type="Pfam" id="PF20805"/>
    </source>
</evidence>
<feature type="chain" id="PRO_5038171666" evidence="13">
    <location>
        <begin position="21"/>
        <end position="1151"/>
    </location>
</feature>
<dbReference type="PANTHER" id="PTHR23220:SF122">
    <property type="entry name" value="INTEGRIN ALPHA-PS1"/>
    <property type="match status" value="1"/>
</dbReference>
<feature type="repeat" description="FG-GAP" evidence="12">
    <location>
        <begin position="22"/>
        <end position="86"/>
    </location>
</feature>
<evidence type="ECO:0000313" key="16">
    <source>
        <dbReference type="Proteomes" id="UP000887563"/>
    </source>
</evidence>
<dbReference type="InterPro" id="IPR048285">
    <property type="entry name" value="Integrin_alpha_Ig-like_2"/>
</dbReference>
<evidence type="ECO:0000256" key="7">
    <source>
        <dbReference type="ARBA" id="ARBA00022989"/>
    </source>
</evidence>
<comment type="similarity">
    <text evidence="2 13">Belongs to the integrin alpha chain family.</text>
</comment>
<dbReference type="Pfam" id="PF20805">
    <property type="entry name" value="Integrin_A_Ig_2"/>
    <property type="match status" value="1"/>
</dbReference>
<dbReference type="GO" id="GO:0007160">
    <property type="term" value="P:cell-matrix adhesion"/>
    <property type="evidence" value="ECO:0007669"/>
    <property type="project" value="TreeGrafter"/>
</dbReference>
<dbReference type="Gene3D" id="2.60.40.1530">
    <property type="entry name" value="ntegrin, alpha v. Chain A, domain 4"/>
    <property type="match status" value="1"/>
</dbReference>
<keyword evidence="8 13" id="KW-0401">Integrin</keyword>
<dbReference type="SUPFAM" id="SSF69179">
    <property type="entry name" value="Integrin domains"/>
    <property type="match status" value="2"/>
</dbReference>
<accession>A0A914LNX9</accession>
<dbReference type="Pfam" id="PF20806">
    <property type="entry name" value="Integrin_A_Ig_3"/>
    <property type="match status" value="1"/>
</dbReference>
<dbReference type="AlphaFoldDB" id="A0A914LNX9"/>
<feature type="domain" description="Integrin alpha third immunoglobulin-like" evidence="15">
    <location>
        <begin position="828"/>
        <end position="1084"/>
    </location>
</feature>
<evidence type="ECO:0000256" key="9">
    <source>
        <dbReference type="ARBA" id="ARBA00023136"/>
    </source>
</evidence>
<evidence type="ECO:0000256" key="3">
    <source>
        <dbReference type="ARBA" id="ARBA00022692"/>
    </source>
</evidence>
<keyword evidence="4 13" id="KW-0732">Signal</keyword>
<keyword evidence="16" id="KW-1185">Reference proteome</keyword>
<dbReference type="Gene3D" id="2.130.10.130">
    <property type="entry name" value="Integrin alpha, N-terminal"/>
    <property type="match status" value="1"/>
</dbReference>
<keyword evidence="5" id="KW-0677">Repeat</keyword>
<feature type="repeat" description="FG-GAP" evidence="12">
    <location>
        <begin position="383"/>
        <end position="447"/>
    </location>
</feature>
<protein>
    <submittedName>
        <fullName evidence="17">Integrin alpha-2 domain-containing protein</fullName>
    </submittedName>
</protein>
<keyword evidence="11" id="KW-0325">Glycoprotein</keyword>
<dbReference type="Gene3D" id="1.20.5.930">
    <property type="entry name" value="Bicelle-embedded integrin alpha(iib) transmembrane segment"/>
    <property type="match status" value="1"/>
</dbReference>
<dbReference type="InterPro" id="IPR013517">
    <property type="entry name" value="FG-GAP"/>
</dbReference>
<dbReference type="GO" id="GO:0008305">
    <property type="term" value="C:integrin complex"/>
    <property type="evidence" value="ECO:0007669"/>
    <property type="project" value="InterPro"/>
</dbReference>
<evidence type="ECO:0000313" key="17">
    <source>
        <dbReference type="WBParaSite" id="Minc3s00659g15726"/>
    </source>
</evidence>
<dbReference type="WBParaSite" id="Minc3s00659g15726">
    <property type="protein sequence ID" value="Minc3s00659g15726"/>
    <property type="gene ID" value="Minc3s00659g15726"/>
</dbReference>
<evidence type="ECO:0000256" key="13">
    <source>
        <dbReference type="RuleBase" id="RU003762"/>
    </source>
</evidence>
<dbReference type="GO" id="GO:0007229">
    <property type="term" value="P:integrin-mediated signaling pathway"/>
    <property type="evidence" value="ECO:0007669"/>
    <property type="project" value="UniProtKB-KW"/>
</dbReference>
<dbReference type="InterPro" id="IPR028994">
    <property type="entry name" value="Integrin_alpha_N"/>
</dbReference>
<dbReference type="GO" id="GO:0033627">
    <property type="term" value="P:cell adhesion mediated by integrin"/>
    <property type="evidence" value="ECO:0007669"/>
    <property type="project" value="TreeGrafter"/>
</dbReference>
<evidence type="ECO:0000256" key="11">
    <source>
        <dbReference type="ARBA" id="ARBA00023180"/>
    </source>
</evidence>
<keyword evidence="6 13" id="KW-0130">Cell adhesion</keyword>
<keyword evidence="3 13" id="KW-0812">Transmembrane</keyword>
<dbReference type="InterPro" id="IPR013519">
    <property type="entry name" value="Int_alpha_beta-p"/>
</dbReference>
<reference evidence="17" key="1">
    <citation type="submission" date="2022-11" db="UniProtKB">
        <authorList>
            <consortium name="WormBaseParasite"/>
        </authorList>
    </citation>
    <scope>IDENTIFICATION</scope>
</reference>
<dbReference type="InterPro" id="IPR000413">
    <property type="entry name" value="Integrin_alpha"/>
</dbReference>
<dbReference type="Gene3D" id="2.60.40.1510">
    <property type="entry name" value="ntegrin, alpha v. Chain A, domain 3"/>
    <property type="match status" value="1"/>
</dbReference>
<feature type="domain" description="Integrin alpha second immunoglobulin-like" evidence="14">
    <location>
        <begin position="670"/>
        <end position="820"/>
    </location>
</feature>
<sequence>MSFLIKFVFLLFCQLPFVNLFNLDTEYPIYKFGSPNSWFGFSVAAHFTSDGPSILVGAPKWTSGQPGTLKSGAVYACKPDSTNGNQCQLLSIEYPNSQESKKPPNLLHGKYLHPEGKNGQLLGFSIYSSGMREEESSKALVCAPLLRWGQNAYTDGVCYLLGADLNHKGIINTCGPLPKKDRHNDYGSCEQGFSAFIDSNVTLTGIPGARKWTGGVFAKYDFVGSGGFVDSVDRRTMELDKNQGGVLALLASHDYLGYSVHYGRFGFSHEDDKNFTVVSGATRFNQTGAVIFLPFRRNFHAEEGPNLGLLDDHFILSGRQLGSGFGSSLAVLDLNNDGFDDLLVGAPFEYFYDEEENEKGGAVYIYFSKGIKLEKGQQTSANNLIFYSPIIIRGTTRHSHFGASLASIGNLNNDKNGFKDFVVGAPYHSSGSGAVFVFHGNERAHFSTEPAQQIFANNLPNKPNFFKSFGFSLAKGVDLDGDGYAELIVGAPESNVVTIFRSKPVLEVKLNHQFEQKHVKISTSRSDWGDCDLGPSCFSLSTSIFLFDRNLTALKQLNKLIVSGQSPFLCKLEVLPFARGVLPRALFTSNGETKISWPCGSNAVTREEISHQKLYIPSGNEDWTNPLRFNFSISLHKPQLITINNNNVLLPAISPDQTFHIFGISFDKLCGDDNECHTNLVLSGALLDLSKRSDGLYQAKVTEKDVLILRLLVENRAERAYLAKLYLEYDETELDEPSVVKRGEFNLNEHKVDIEKRELGKAVLALANPLEAGEKLGFDLLFKLVRSSSERVSASLQFKAFVNSSSVEDFPKDNFWKAEVLLIKEADLQLDGGSRPPIVHFSRGNYAPKDEFDIGPQLIHAYTLTNKGPFYARNVTLKIDWPLRLDTSSPNSDWLLYILEEPLIRHNGQFRRCPIINTHLPSSKLINPLNIYNDATLKLDYYLSKSPYRQRKPRNLILINSTKEEEENLKLIRQGSILQLNSPLWPKWINEESGERVKVVDINCKDNSARCVQLTCHFDYIGSNDSALIEIRARLWNWTFSAEDYRQFDYIAITSEGFIELDPSQGILEEKSNNFARITTRAYPDRPQQEDHINLWILLLSILIGFGLLGILILCCWHFGFFNRKRPQLELHQAHYAREREEMEESFGMGL</sequence>
<evidence type="ECO:0000259" key="15">
    <source>
        <dbReference type="Pfam" id="PF20806"/>
    </source>
</evidence>
<dbReference type="GO" id="GO:0009897">
    <property type="term" value="C:external side of plasma membrane"/>
    <property type="evidence" value="ECO:0007669"/>
    <property type="project" value="TreeGrafter"/>
</dbReference>
<name>A0A914LNX9_MELIC</name>
<organism evidence="16 17">
    <name type="scientific">Meloidogyne incognita</name>
    <name type="common">Southern root-knot nematode worm</name>
    <name type="synonym">Oxyuris incognita</name>
    <dbReference type="NCBI Taxonomy" id="6306"/>
    <lineage>
        <taxon>Eukaryota</taxon>
        <taxon>Metazoa</taxon>
        <taxon>Ecdysozoa</taxon>
        <taxon>Nematoda</taxon>
        <taxon>Chromadorea</taxon>
        <taxon>Rhabditida</taxon>
        <taxon>Tylenchina</taxon>
        <taxon>Tylenchomorpha</taxon>
        <taxon>Tylenchoidea</taxon>
        <taxon>Meloidogynidae</taxon>
        <taxon>Meloidogyninae</taxon>
        <taxon>Meloidogyne</taxon>
        <taxon>Meloidogyne incognita group</taxon>
    </lineage>
</organism>
<evidence type="ECO:0000256" key="10">
    <source>
        <dbReference type="ARBA" id="ARBA00023170"/>
    </source>
</evidence>
<dbReference type="PROSITE" id="PS51470">
    <property type="entry name" value="FG_GAP"/>
    <property type="match status" value="4"/>
</dbReference>
<evidence type="ECO:0000256" key="1">
    <source>
        <dbReference type="ARBA" id="ARBA00004479"/>
    </source>
</evidence>
<evidence type="ECO:0000256" key="8">
    <source>
        <dbReference type="ARBA" id="ARBA00023037"/>
    </source>
</evidence>
<evidence type="ECO:0000256" key="2">
    <source>
        <dbReference type="ARBA" id="ARBA00008054"/>
    </source>
</evidence>
<feature type="signal peptide" evidence="13">
    <location>
        <begin position="1"/>
        <end position="20"/>
    </location>
</feature>
<dbReference type="GO" id="GO:0005178">
    <property type="term" value="F:integrin binding"/>
    <property type="evidence" value="ECO:0007669"/>
    <property type="project" value="TreeGrafter"/>
</dbReference>
<evidence type="ECO:0000256" key="6">
    <source>
        <dbReference type="ARBA" id="ARBA00022889"/>
    </source>
</evidence>
<keyword evidence="7 13" id="KW-1133">Transmembrane helix</keyword>
<feature type="transmembrane region" description="Helical" evidence="13">
    <location>
        <begin position="1095"/>
        <end position="1119"/>
    </location>
</feature>